<protein>
    <submittedName>
        <fullName evidence="1">Uncharacterized protein</fullName>
    </submittedName>
</protein>
<keyword evidence="2" id="KW-1185">Reference proteome</keyword>
<evidence type="ECO:0000313" key="1">
    <source>
        <dbReference type="EMBL" id="KAJ9635374.1"/>
    </source>
</evidence>
<accession>A0ACC2YJ54</accession>
<name>A0ACC2YJ54_9PEZI</name>
<dbReference type="EMBL" id="JAPDRP010000027">
    <property type="protein sequence ID" value="KAJ9635374.1"/>
    <property type="molecule type" value="Genomic_DNA"/>
</dbReference>
<dbReference type="Proteomes" id="UP001172680">
    <property type="component" value="Unassembled WGS sequence"/>
</dbReference>
<sequence>MSLAAANKAEFNKMAAEYDLKPAFLKINAQLAEAIRDRLEWIGIDWVSEEDKPEDGKEIHLLDYACGTGVVSRALGPYVTHTLGIDISPGMVAKFNEHAQKAGLDPERIHAVEGDLCSDPPTVSSTEASSTNFDIAVVCAGFHHFNDTELATKRLAERLKPGGVLVIIDFLNPSGTQGQVPEDVKHMVKVAGFDEPTMRRLFEGAGLVDFNLWVMPEKVVLEREKDGKTTRLERTVFFARGGSRLNSYCVLP</sequence>
<proteinExistence type="predicted"/>
<gene>
    <name evidence="1" type="ORF">H2199_008377</name>
</gene>
<organism evidence="1 2">
    <name type="scientific">Coniosporium tulheliwenetii</name>
    <dbReference type="NCBI Taxonomy" id="3383036"/>
    <lineage>
        <taxon>Eukaryota</taxon>
        <taxon>Fungi</taxon>
        <taxon>Dikarya</taxon>
        <taxon>Ascomycota</taxon>
        <taxon>Pezizomycotina</taxon>
        <taxon>Dothideomycetes</taxon>
        <taxon>Dothideomycetes incertae sedis</taxon>
        <taxon>Coniosporium</taxon>
    </lineage>
</organism>
<reference evidence="1" key="1">
    <citation type="submission" date="2022-10" db="EMBL/GenBank/DDBJ databases">
        <title>Culturing micro-colonial fungi from biological soil crusts in the Mojave desert and describing Neophaeococcomyces mojavensis, and introducing the new genera and species Taxawa tesnikishii.</title>
        <authorList>
            <person name="Kurbessoian T."/>
            <person name="Stajich J.E."/>
        </authorList>
    </citation>
    <scope>NUCLEOTIDE SEQUENCE</scope>
    <source>
        <strain evidence="1">JES_115</strain>
    </source>
</reference>
<evidence type="ECO:0000313" key="2">
    <source>
        <dbReference type="Proteomes" id="UP001172680"/>
    </source>
</evidence>
<comment type="caution">
    <text evidence="1">The sequence shown here is derived from an EMBL/GenBank/DDBJ whole genome shotgun (WGS) entry which is preliminary data.</text>
</comment>